<feature type="compositionally biased region" description="Polar residues" evidence="1">
    <location>
        <begin position="812"/>
        <end position="827"/>
    </location>
</feature>
<organism evidence="2 3">
    <name type="scientific">Sclerotinia borealis (strain F-4128)</name>
    <dbReference type="NCBI Taxonomy" id="1432307"/>
    <lineage>
        <taxon>Eukaryota</taxon>
        <taxon>Fungi</taxon>
        <taxon>Dikarya</taxon>
        <taxon>Ascomycota</taxon>
        <taxon>Pezizomycotina</taxon>
        <taxon>Leotiomycetes</taxon>
        <taxon>Helotiales</taxon>
        <taxon>Sclerotiniaceae</taxon>
        <taxon>Sclerotinia</taxon>
    </lineage>
</organism>
<feature type="compositionally biased region" description="Acidic residues" evidence="1">
    <location>
        <begin position="917"/>
        <end position="934"/>
    </location>
</feature>
<feature type="compositionally biased region" description="Basic and acidic residues" evidence="1">
    <location>
        <begin position="847"/>
        <end position="872"/>
    </location>
</feature>
<feature type="region of interest" description="Disordered" evidence="1">
    <location>
        <begin position="122"/>
        <end position="151"/>
    </location>
</feature>
<feature type="compositionally biased region" description="Low complexity" evidence="1">
    <location>
        <begin position="200"/>
        <end position="211"/>
    </location>
</feature>
<reference evidence="2 3" key="1">
    <citation type="journal article" date="2014" name="Genome Announc.">
        <title>Draft genome sequence of Sclerotinia borealis, a psychrophilic plant pathogenic fungus.</title>
        <authorList>
            <person name="Mardanov A.V."/>
            <person name="Beletsky A.V."/>
            <person name="Kadnikov V.V."/>
            <person name="Ignatov A.N."/>
            <person name="Ravin N.V."/>
        </authorList>
    </citation>
    <scope>NUCLEOTIDE SEQUENCE [LARGE SCALE GENOMIC DNA]</scope>
    <source>
        <strain evidence="3">F-4157</strain>
    </source>
</reference>
<evidence type="ECO:0000256" key="1">
    <source>
        <dbReference type="SAM" id="MobiDB-lite"/>
    </source>
</evidence>
<name>W9CK45_SCLBF</name>
<protein>
    <submittedName>
        <fullName evidence="2">Uncharacterized protein</fullName>
    </submittedName>
</protein>
<feature type="compositionally biased region" description="Acidic residues" evidence="1">
    <location>
        <begin position="828"/>
        <end position="846"/>
    </location>
</feature>
<proteinExistence type="predicted"/>
<dbReference type="HOGENOM" id="CLU_282575_0_0_1"/>
<feature type="compositionally biased region" description="Basic and acidic residues" evidence="1">
    <location>
        <begin position="907"/>
        <end position="916"/>
    </location>
</feature>
<feature type="region of interest" description="Disordered" evidence="1">
    <location>
        <begin position="192"/>
        <end position="235"/>
    </location>
</feature>
<dbReference type="Proteomes" id="UP000019487">
    <property type="component" value="Unassembled WGS sequence"/>
</dbReference>
<dbReference type="STRING" id="1432307.W9CK45"/>
<feature type="region of interest" description="Disordered" evidence="1">
    <location>
        <begin position="812"/>
        <end position="894"/>
    </location>
</feature>
<feature type="compositionally biased region" description="Polar residues" evidence="1">
    <location>
        <begin position="126"/>
        <end position="139"/>
    </location>
</feature>
<evidence type="ECO:0000313" key="3">
    <source>
        <dbReference type="Proteomes" id="UP000019487"/>
    </source>
</evidence>
<sequence length="1105" mass="124631">MSDRWSLSENVALFAWLDFCIANKINCLNTIQKHMEKETGISWSKHSARASLRFLEWKYRNLNEKRGLKPDEQKGSLYIVQTGSKCLQYPPKDMMRLIKKALINYKNKYSSEAIQELLEPKFVKSDQGQSPANIPTRESSPAGKRDSLEEIEEVSRKRQCLKKVRENFKLAPIHGSQLLDVELSLASIEPVQPENPAQASRTRSSRTNFTSGKVAHRPSGKQPTRAATPTSNEDLELSFSPRSLLVDRPSVESPAKNQHNQVGEGILEDMQEHHKEILQIKEAEIRIIREQWDSDLRTFYGKVERLERSEMVLTAKNSALEAAASDIKGGGSNPLEQMIAQKNVEIWKLTQQLRRQLKVTQLGETEAKYLPPQTIHTAMNEIRFVLEDIIRSNALCVPLGPNEWFDGDLEYLVNSAFDTPRGSTEGKLQLKRLDVKLGPSAVFSILAITALRDWVFLTDFPHVDLGSMSLIESYRNIAFDKGGWEELRCFDFGAFKEYMKQPYFKDVLNRTAKQLACRLLRTLSFLFGESLERVGHDCSFHTWGEDFDSWNERRYHYEKLFQTALELKSGSVITDDTYTFEFSSKQEYISKPFNKLSGPEESWLCLSICAYGSKSLVFPRGKEGALVQTRNFLASVIVDWPCDYRKDIYLDVDRSYQTRNLSQLSRDRMNLSARHNTSTPHPMSHAADSESFNIAEIDHSAIFKAPTHTGNVPGLPKQPIHRVPVRSSECKLVDDALIVFERAKSPLSGATQPQNFSSREAQIRRLLAVMEGYDTPENICQSSNELEEDLTAVSETSVNRFSLQANKILSSSFNNDHETSSTNSNQCDETEDGEADDNDADDDESFDVDRNETIGGRIIEKTADDESTKVDSESTEVDNESVGGRMYGDIEDEDNEILETERDERIETAIDGNKEVDESEGVENDETIDLEDDERFPATDSIEVDDHDELLRAHQDDNDDDDCHSLHDGTESRNQKRGFGQTMVIPSVCAPDERIEVSSTLYSSTTLGSTSNLTVPFISKFLTMYIYKWTLITITITLQISTSNTPSLKVANANVKLHSLITEAPATAALALLSTTSILRGATAPINYHRSIPMLAHTTDCNTGT</sequence>
<feature type="region of interest" description="Disordered" evidence="1">
    <location>
        <begin position="907"/>
        <end position="978"/>
    </location>
</feature>
<accession>W9CK45</accession>
<keyword evidence="3" id="KW-1185">Reference proteome</keyword>
<dbReference type="OrthoDB" id="303107at2759"/>
<evidence type="ECO:0000313" key="2">
    <source>
        <dbReference type="EMBL" id="ESZ94880.1"/>
    </source>
</evidence>
<feature type="compositionally biased region" description="Polar residues" evidence="1">
    <location>
        <begin position="221"/>
        <end position="232"/>
    </location>
</feature>
<feature type="compositionally biased region" description="Basic and acidic residues" evidence="1">
    <location>
        <begin position="963"/>
        <end position="974"/>
    </location>
</feature>
<comment type="caution">
    <text evidence="2">The sequence shown here is derived from an EMBL/GenBank/DDBJ whole genome shotgun (WGS) entry which is preliminary data.</text>
</comment>
<gene>
    <name evidence="2" type="ORF">SBOR_4756</name>
</gene>
<dbReference type="AlphaFoldDB" id="W9CK45"/>
<dbReference type="EMBL" id="AYSA01000222">
    <property type="protein sequence ID" value="ESZ94880.1"/>
    <property type="molecule type" value="Genomic_DNA"/>
</dbReference>